<dbReference type="Proteomes" id="UP000012101">
    <property type="component" value="Unassembled WGS sequence"/>
</dbReference>
<evidence type="ECO:0000313" key="1">
    <source>
        <dbReference type="EMBL" id="EMM71123.1"/>
    </source>
</evidence>
<name>M6FED8_9LEPT</name>
<comment type="caution">
    <text evidence="1">The sequence shown here is derived from an EMBL/GenBank/DDBJ whole genome shotgun (WGS) entry which is preliminary data.</text>
</comment>
<proteinExistence type="predicted"/>
<sequence length="49" mass="5859">MIINYFKIEPSNINKSKLYEYEKYIGLPLYNEAILKYNGFQKALAIRKN</sequence>
<dbReference type="AlphaFoldDB" id="M6FED8"/>
<dbReference type="EMBL" id="AFJM02000057">
    <property type="protein sequence ID" value="EMM71123.1"/>
    <property type="molecule type" value="Genomic_DNA"/>
</dbReference>
<reference evidence="1 2" key="1">
    <citation type="submission" date="2013-01" db="EMBL/GenBank/DDBJ databases">
        <authorList>
            <person name="Harkins D.M."/>
            <person name="Durkin A.S."/>
            <person name="Brinkac L.M."/>
            <person name="Haft D.H."/>
            <person name="Selengut J.D."/>
            <person name="Sanka R."/>
            <person name="DePew J."/>
            <person name="Purushe J."/>
            <person name="Hospenthal D.R."/>
            <person name="Murray C.K."/>
            <person name="Pimentel G."/>
            <person name="Wasfy M."/>
            <person name="Vinetz J.M."/>
            <person name="Sutton G.G."/>
            <person name="Nierman W.C."/>
            <person name="Fouts D.E."/>
        </authorList>
    </citation>
    <scope>NUCLEOTIDE SEQUENCE [LARGE SCALE GENOMIC DNA]</scope>
    <source>
        <strain evidence="1 2">2006001855</strain>
    </source>
</reference>
<protein>
    <submittedName>
        <fullName evidence="1">Uncharacterized protein</fullName>
    </submittedName>
</protein>
<organism evidence="1 2">
    <name type="scientific">Leptospira weilii str. 2006001855</name>
    <dbReference type="NCBI Taxonomy" id="996804"/>
    <lineage>
        <taxon>Bacteria</taxon>
        <taxon>Pseudomonadati</taxon>
        <taxon>Spirochaetota</taxon>
        <taxon>Spirochaetia</taxon>
        <taxon>Leptospirales</taxon>
        <taxon>Leptospiraceae</taxon>
        <taxon>Leptospira</taxon>
    </lineage>
</organism>
<gene>
    <name evidence="1" type="ORF">LEP1GSC038_0643</name>
</gene>
<accession>M6FED8</accession>
<evidence type="ECO:0000313" key="2">
    <source>
        <dbReference type="Proteomes" id="UP000012101"/>
    </source>
</evidence>
<dbReference type="NCBIfam" id="NF047688">
    <property type="entry name" value="LIMLP_19325_fam"/>
    <property type="match status" value="1"/>
</dbReference>